<dbReference type="RefSeq" id="WP_169422597.1">
    <property type="nucleotide sequence ID" value="NZ_JABBFX010000004.1"/>
</dbReference>
<dbReference type="PANTHER" id="PTHR22939">
    <property type="entry name" value="SERINE PROTEASE FAMILY S1C HTRA-RELATED"/>
    <property type="match status" value="1"/>
</dbReference>
<sequence length="300" mass="30711">MNDFSFPPSAADAVERVAPSVLGVRVRRGGACAGIAWRADTVVTAAAGLGHGHRAHVVLPDGEAVPATLRGTDPGTDIAVLSVDTKLQPAERRLDPAPRTGDFVFATGRDASGVVHASFGYLGCVAGPWRTWRGAPVDRLLRLDGGLFPGLMGAPIADAQGQVLGMASAMLARHHAVVLPVSTIDRVVDQLLAHGRVARGHLGVVAQGVALTSAMREAAGTEAGSGLLVCGVGEDSPAARAGLLVGDVLLAAGGKTLGSIEDLRDLLTPDRIGSRLRLQVLRGGAPVELSVEVGEQAPRC</sequence>
<gene>
    <name evidence="6" type="ORF">HHL11_31275</name>
</gene>
<dbReference type="SUPFAM" id="SSF50494">
    <property type="entry name" value="Trypsin-like serine proteases"/>
    <property type="match status" value="1"/>
</dbReference>
<dbReference type="Gene3D" id="2.40.10.120">
    <property type="match status" value="1"/>
</dbReference>
<dbReference type="Gene3D" id="2.30.42.10">
    <property type="match status" value="1"/>
</dbReference>
<dbReference type="SUPFAM" id="SSF50156">
    <property type="entry name" value="PDZ domain-like"/>
    <property type="match status" value="1"/>
</dbReference>
<dbReference type="AlphaFoldDB" id="A0A848HDM6"/>
<dbReference type="Pfam" id="PF13365">
    <property type="entry name" value="Trypsin_2"/>
    <property type="match status" value="1"/>
</dbReference>
<feature type="domain" description="PDZ" evidence="5">
    <location>
        <begin position="191"/>
        <end position="284"/>
    </location>
</feature>
<evidence type="ECO:0000256" key="2">
    <source>
        <dbReference type="ARBA" id="ARBA00022670"/>
    </source>
</evidence>
<evidence type="ECO:0000256" key="1">
    <source>
        <dbReference type="ARBA" id="ARBA00010541"/>
    </source>
</evidence>
<dbReference type="PROSITE" id="PS50106">
    <property type="entry name" value="PDZ"/>
    <property type="match status" value="1"/>
</dbReference>
<dbReference type="GO" id="GO:0042597">
    <property type="term" value="C:periplasmic space"/>
    <property type="evidence" value="ECO:0007669"/>
    <property type="project" value="TreeGrafter"/>
</dbReference>
<dbReference type="PRINTS" id="PR00834">
    <property type="entry name" value="PROTEASES2C"/>
</dbReference>
<dbReference type="InterPro" id="IPR001478">
    <property type="entry name" value="PDZ"/>
</dbReference>
<evidence type="ECO:0000256" key="4">
    <source>
        <dbReference type="ARBA" id="ARBA00022825"/>
    </source>
</evidence>
<keyword evidence="7" id="KW-1185">Reference proteome</keyword>
<dbReference type="GO" id="GO:0004252">
    <property type="term" value="F:serine-type endopeptidase activity"/>
    <property type="evidence" value="ECO:0007669"/>
    <property type="project" value="InterPro"/>
</dbReference>
<dbReference type="InterPro" id="IPR009003">
    <property type="entry name" value="Peptidase_S1_PA"/>
</dbReference>
<dbReference type="GO" id="GO:0006515">
    <property type="term" value="P:protein quality control for misfolded or incompletely synthesized proteins"/>
    <property type="evidence" value="ECO:0007669"/>
    <property type="project" value="TreeGrafter"/>
</dbReference>
<dbReference type="PANTHER" id="PTHR22939:SF129">
    <property type="entry name" value="SERINE PROTEASE HTRA2, MITOCHONDRIAL"/>
    <property type="match status" value="1"/>
</dbReference>
<name>A0A848HDM6_9BURK</name>
<evidence type="ECO:0000313" key="6">
    <source>
        <dbReference type="EMBL" id="NML48272.1"/>
    </source>
</evidence>
<evidence type="ECO:0000256" key="3">
    <source>
        <dbReference type="ARBA" id="ARBA00022801"/>
    </source>
</evidence>
<accession>A0A848HDM6</accession>
<keyword evidence="2 6" id="KW-0645">Protease</keyword>
<dbReference type="Proteomes" id="UP000541185">
    <property type="component" value="Unassembled WGS sequence"/>
</dbReference>
<dbReference type="InterPro" id="IPR001940">
    <property type="entry name" value="Peptidase_S1C"/>
</dbReference>
<dbReference type="EMBL" id="JABBFX010000004">
    <property type="protein sequence ID" value="NML48272.1"/>
    <property type="molecule type" value="Genomic_DNA"/>
</dbReference>
<evidence type="ECO:0000259" key="5">
    <source>
        <dbReference type="PROSITE" id="PS50106"/>
    </source>
</evidence>
<reference evidence="6 7" key="1">
    <citation type="submission" date="2020-04" db="EMBL/GenBank/DDBJ databases">
        <title>Ramlibacter sp. G-1-2-2 isolated from soil.</title>
        <authorList>
            <person name="Dahal R.H."/>
        </authorList>
    </citation>
    <scope>NUCLEOTIDE SEQUENCE [LARGE SCALE GENOMIC DNA]</scope>
    <source>
        <strain evidence="6 7">G-1-2-2</strain>
    </source>
</reference>
<keyword evidence="3" id="KW-0378">Hydrolase</keyword>
<organism evidence="6 7">
    <name type="scientific">Ramlibacter agri</name>
    <dbReference type="NCBI Taxonomy" id="2728837"/>
    <lineage>
        <taxon>Bacteria</taxon>
        <taxon>Pseudomonadati</taxon>
        <taxon>Pseudomonadota</taxon>
        <taxon>Betaproteobacteria</taxon>
        <taxon>Burkholderiales</taxon>
        <taxon>Comamonadaceae</taxon>
        <taxon>Ramlibacter</taxon>
    </lineage>
</organism>
<evidence type="ECO:0000313" key="7">
    <source>
        <dbReference type="Proteomes" id="UP000541185"/>
    </source>
</evidence>
<comment type="caution">
    <text evidence="6">The sequence shown here is derived from an EMBL/GenBank/DDBJ whole genome shotgun (WGS) entry which is preliminary data.</text>
</comment>
<proteinExistence type="inferred from homology"/>
<protein>
    <submittedName>
        <fullName evidence="6">Serine protease</fullName>
    </submittedName>
</protein>
<dbReference type="InterPro" id="IPR036034">
    <property type="entry name" value="PDZ_sf"/>
</dbReference>
<dbReference type="Pfam" id="PF13180">
    <property type="entry name" value="PDZ_2"/>
    <property type="match status" value="1"/>
</dbReference>
<dbReference type="SMART" id="SM00228">
    <property type="entry name" value="PDZ"/>
    <property type="match status" value="1"/>
</dbReference>
<keyword evidence="4" id="KW-0720">Serine protease</keyword>
<comment type="similarity">
    <text evidence="1">Belongs to the peptidase S1C family.</text>
</comment>